<proteinExistence type="predicted"/>
<gene>
    <name evidence="2" type="ORF">UFOVP22_34</name>
</gene>
<accession>A0A6J5T8T5</accession>
<dbReference type="InterPro" id="IPR027417">
    <property type="entry name" value="P-loop_NTPase"/>
</dbReference>
<protein>
    <submittedName>
        <fullName evidence="2">DNA helicase, DnaB-like, C-terminal</fullName>
    </submittedName>
</protein>
<dbReference type="GO" id="GO:0005524">
    <property type="term" value="F:ATP binding"/>
    <property type="evidence" value="ECO:0007669"/>
    <property type="project" value="InterPro"/>
</dbReference>
<feature type="domain" description="SF4 helicase" evidence="1">
    <location>
        <begin position="157"/>
        <end position="324"/>
    </location>
</feature>
<dbReference type="GO" id="GO:0003678">
    <property type="term" value="F:DNA helicase activity"/>
    <property type="evidence" value="ECO:0007669"/>
    <property type="project" value="InterPro"/>
</dbReference>
<reference evidence="2" key="1">
    <citation type="submission" date="2020-05" db="EMBL/GenBank/DDBJ databases">
        <authorList>
            <person name="Chiriac C."/>
            <person name="Salcher M."/>
            <person name="Ghai R."/>
            <person name="Kavagutti S V."/>
        </authorList>
    </citation>
    <scope>NUCLEOTIDE SEQUENCE</scope>
</reference>
<sequence length="406" mass="46342">MVEHSILKLFLQNQESYDKYYQTLKLDFIKVDYPILFKLFKSLPASSTEELETKYLTLYPVLKDGNREVLRDLLKQVENADISLESILSYLKQHLTQSVANELAVASLDVGYGLKPLETLMPIIARLEVGDIEESEQIEWVTTDLDELLHEEELVGGLHWRLKVLNQSLGPLRKGNFGHIFARVETGKTAMWISEVTFMAEQSDKPILIFFNEEGGRDIVWRMYSAVTGLPYMELRNNIPFAKKMWAEKMGDKIRFIDQPALVSKKAIEKLVEEVQPGLIVIDNMDKVKGFMGDRKDLVLHEIYKWGRELAKTYCPVISIGQADGSGHNDKFINESQMADSKTAKPSELDFIIGIGRTDQQGYENVRYINIPKNKLRGGSGTVEAMRHIKGIEVLIVPHLSIYQDM</sequence>
<dbReference type="SUPFAM" id="SSF52540">
    <property type="entry name" value="P-loop containing nucleoside triphosphate hydrolases"/>
    <property type="match status" value="1"/>
</dbReference>
<organism evidence="2">
    <name type="scientific">uncultured Caudovirales phage</name>
    <dbReference type="NCBI Taxonomy" id="2100421"/>
    <lineage>
        <taxon>Viruses</taxon>
        <taxon>Duplodnaviria</taxon>
        <taxon>Heunggongvirae</taxon>
        <taxon>Uroviricota</taxon>
        <taxon>Caudoviricetes</taxon>
        <taxon>Peduoviridae</taxon>
        <taxon>Maltschvirus</taxon>
        <taxon>Maltschvirus maltsch</taxon>
    </lineage>
</organism>
<dbReference type="EMBL" id="LR797818">
    <property type="protein sequence ID" value="CAB4240959.1"/>
    <property type="molecule type" value="Genomic_DNA"/>
</dbReference>
<keyword evidence="2" id="KW-0067">ATP-binding</keyword>
<keyword evidence="2" id="KW-0547">Nucleotide-binding</keyword>
<dbReference type="GO" id="GO:0006260">
    <property type="term" value="P:DNA replication"/>
    <property type="evidence" value="ECO:0007669"/>
    <property type="project" value="InterPro"/>
</dbReference>
<dbReference type="Gene3D" id="3.40.50.300">
    <property type="entry name" value="P-loop containing nucleotide triphosphate hydrolases"/>
    <property type="match status" value="1"/>
</dbReference>
<dbReference type="Pfam" id="PF03796">
    <property type="entry name" value="DnaB_C"/>
    <property type="match status" value="1"/>
</dbReference>
<keyword evidence="2" id="KW-0378">Hydrolase</keyword>
<name>A0A6J5T8T5_9CAUD</name>
<dbReference type="InterPro" id="IPR007694">
    <property type="entry name" value="DNA_helicase_DnaB-like_C"/>
</dbReference>
<evidence type="ECO:0000313" key="2">
    <source>
        <dbReference type="EMBL" id="CAB4240959.1"/>
    </source>
</evidence>
<keyword evidence="2" id="KW-0347">Helicase</keyword>
<evidence type="ECO:0000259" key="1">
    <source>
        <dbReference type="Pfam" id="PF03796"/>
    </source>
</evidence>